<dbReference type="PANTHER" id="PTHR43132">
    <property type="entry name" value="ARSENICAL RESISTANCE OPERON REPRESSOR ARSR-RELATED"/>
    <property type="match status" value="1"/>
</dbReference>
<dbReference type="InterPro" id="IPR051011">
    <property type="entry name" value="Metal_resp_trans_reg"/>
</dbReference>
<protein>
    <submittedName>
        <fullName evidence="4">HTH-type transcriptional regulator KmtR</fullName>
    </submittedName>
</protein>
<dbReference type="Proteomes" id="UP000092504">
    <property type="component" value="Unassembled WGS sequence"/>
</dbReference>
<dbReference type="CDD" id="cd00090">
    <property type="entry name" value="HTH_ARSR"/>
    <property type="match status" value="1"/>
</dbReference>
<dbReference type="Gene3D" id="1.10.10.10">
    <property type="entry name" value="Winged helix-like DNA-binding domain superfamily/Winged helix DNA-binding domain"/>
    <property type="match status" value="1"/>
</dbReference>
<keyword evidence="3" id="KW-0804">Transcription</keyword>
<dbReference type="PANTHER" id="PTHR43132:SF2">
    <property type="entry name" value="ARSENICAL RESISTANCE OPERON REPRESSOR ARSR-RELATED"/>
    <property type="match status" value="1"/>
</dbReference>
<gene>
    <name evidence="4" type="primary">kmtR</name>
    <name evidence="4" type="ORF">A8U91_02221</name>
</gene>
<dbReference type="EMBL" id="MAJD01000001">
    <property type="protein sequence ID" value="OBX37842.1"/>
    <property type="molecule type" value="Genomic_DNA"/>
</dbReference>
<dbReference type="InterPro" id="IPR036390">
    <property type="entry name" value="WH_DNA-bd_sf"/>
</dbReference>
<accession>A0A1B8P6I5</accession>
<reference evidence="4 5" key="1">
    <citation type="submission" date="2016-06" db="EMBL/GenBank/DDBJ databases">
        <title>Genome sequence of halotolerant plant growth promoting strain of Halomonas elongata HEK1 isolated from salterns of Rann of Kutch, Gujarat, India.</title>
        <authorList>
            <person name="Gaba S."/>
            <person name="Singh R.N."/>
            <person name="Abrol S."/>
            <person name="Kaushik R."/>
            <person name="Saxena A.K."/>
        </authorList>
    </citation>
    <scope>NUCLEOTIDE SEQUENCE [LARGE SCALE GENOMIC DNA]</scope>
    <source>
        <strain evidence="4 5">HEK1</strain>
    </source>
</reference>
<keyword evidence="1" id="KW-0805">Transcription regulation</keyword>
<dbReference type="PROSITE" id="PS50987">
    <property type="entry name" value="HTH_ARSR_2"/>
    <property type="match status" value="1"/>
</dbReference>
<dbReference type="GO" id="GO:0003677">
    <property type="term" value="F:DNA binding"/>
    <property type="evidence" value="ECO:0007669"/>
    <property type="project" value="UniProtKB-KW"/>
</dbReference>
<dbReference type="SMART" id="SM00418">
    <property type="entry name" value="HTH_ARSR"/>
    <property type="match status" value="1"/>
</dbReference>
<proteinExistence type="predicted"/>
<dbReference type="InterPro" id="IPR011991">
    <property type="entry name" value="ArsR-like_HTH"/>
</dbReference>
<keyword evidence="2" id="KW-0238">DNA-binding</keyword>
<dbReference type="GO" id="GO:0003700">
    <property type="term" value="F:DNA-binding transcription factor activity"/>
    <property type="evidence" value="ECO:0007669"/>
    <property type="project" value="InterPro"/>
</dbReference>
<dbReference type="InterPro" id="IPR001845">
    <property type="entry name" value="HTH_ArsR_DNA-bd_dom"/>
</dbReference>
<dbReference type="PRINTS" id="PR00778">
    <property type="entry name" value="HTHARSR"/>
</dbReference>
<dbReference type="PATRIC" id="fig|2746.7.peg.2276"/>
<dbReference type="AlphaFoldDB" id="A0A1B8P6I5"/>
<dbReference type="GeneID" id="91008714"/>
<comment type="caution">
    <text evidence="4">The sequence shown here is derived from an EMBL/GenBank/DDBJ whole genome shotgun (WGS) entry which is preliminary data.</text>
</comment>
<dbReference type="RefSeq" id="WP_013331254.1">
    <property type="nucleotide sequence ID" value="NZ_CP087224.1"/>
</dbReference>
<evidence type="ECO:0000256" key="2">
    <source>
        <dbReference type="ARBA" id="ARBA00023125"/>
    </source>
</evidence>
<sequence>MDNEKILEAFTALSQATRLETFRVLVRFEPEGLPAGEIARLLGVPHNTMSTHLGVLSRAGLVSSRRQSRSIIYRANLDHMRETLSFLVRDCCAGRAELCEPLLAELQPACPSQESDPS</sequence>
<name>A0A1B8P6I5_HALEL</name>
<organism evidence="4 5">
    <name type="scientific">Halomonas elongata</name>
    <dbReference type="NCBI Taxonomy" id="2746"/>
    <lineage>
        <taxon>Bacteria</taxon>
        <taxon>Pseudomonadati</taxon>
        <taxon>Pseudomonadota</taxon>
        <taxon>Gammaproteobacteria</taxon>
        <taxon>Oceanospirillales</taxon>
        <taxon>Halomonadaceae</taxon>
        <taxon>Halomonas</taxon>
    </lineage>
</organism>
<dbReference type="NCBIfam" id="NF033788">
    <property type="entry name" value="HTH_metalloreg"/>
    <property type="match status" value="1"/>
</dbReference>
<dbReference type="OMA" id="ECCAGHP"/>
<dbReference type="SUPFAM" id="SSF46785">
    <property type="entry name" value="Winged helix' DNA-binding domain"/>
    <property type="match status" value="1"/>
</dbReference>
<evidence type="ECO:0000256" key="1">
    <source>
        <dbReference type="ARBA" id="ARBA00023015"/>
    </source>
</evidence>
<evidence type="ECO:0000256" key="3">
    <source>
        <dbReference type="ARBA" id="ARBA00023163"/>
    </source>
</evidence>
<evidence type="ECO:0000313" key="4">
    <source>
        <dbReference type="EMBL" id="OBX37842.1"/>
    </source>
</evidence>
<dbReference type="InterPro" id="IPR036388">
    <property type="entry name" value="WH-like_DNA-bd_sf"/>
</dbReference>
<dbReference type="Pfam" id="PF12840">
    <property type="entry name" value="HTH_20"/>
    <property type="match status" value="1"/>
</dbReference>
<evidence type="ECO:0000313" key="5">
    <source>
        <dbReference type="Proteomes" id="UP000092504"/>
    </source>
</evidence>